<name>A0A226DHJ0_FOLCA</name>
<dbReference type="InterPro" id="IPR000073">
    <property type="entry name" value="AB_hydrolase_1"/>
</dbReference>
<sequence>MKFILISSIVLLWSKLNEIDLIRQIGEEYPEIRWPMTSTDRKICYDQFDAMGEKQNPDTGLSIDQLLTRHGYPVQRINVTTEDGYILGVYRIPFSPKSSIGVAKKAVLLQHGQADRGFDVFILNARGNTYSQGHVDPAMTPDNVKYWDFSFHEMGIYDLSAIIEMVTETTGNNAMFYVGHSMGTAMLAVLLSTRPEYNTRTLTGFLLSPAIQFGRTAPQLKFFTRGSNYFQYFFNKFLQGKYEGNKIIEKYTGKRPEYLCAKKRDACEACGNFISLGFGYNGPQMNYV</sequence>
<dbReference type="AlphaFoldDB" id="A0A226DHJ0"/>
<dbReference type="STRING" id="158441.A0A226DHJ0"/>
<dbReference type="Pfam" id="PF04083">
    <property type="entry name" value="Abhydro_lipase"/>
    <property type="match status" value="1"/>
</dbReference>
<reference evidence="6 7" key="1">
    <citation type="submission" date="2015-12" db="EMBL/GenBank/DDBJ databases">
        <title>The genome of Folsomia candida.</title>
        <authorList>
            <person name="Faddeeva A."/>
            <person name="Derks M.F."/>
            <person name="Anvar Y."/>
            <person name="Smit S."/>
            <person name="Van Straalen N."/>
            <person name="Roelofs D."/>
        </authorList>
    </citation>
    <scope>NUCLEOTIDE SEQUENCE [LARGE SCALE GENOMIC DNA]</scope>
    <source>
        <strain evidence="6 7">VU population</strain>
        <tissue evidence="6">Whole body</tissue>
    </source>
</reference>
<dbReference type="PANTHER" id="PTHR11005">
    <property type="entry name" value="LYSOSOMAL ACID LIPASE-RELATED"/>
    <property type="match status" value="1"/>
</dbReference>
<organism evidence="6 7">
    <name type="scientific">Folsomia candida</name>
    <name type="common">Springtail</name>
    <dbReference type="NCBI Taxonomy" id="158441"/>
    <lineage>
        <taxon>Eukaryota</taxon>
        <taxon>Metazoa</taxon>
        <taxon>Ecdysozoa</taxon>
        <taxon>Arthropoda</taxon>
        <taxon>Hexapoda</taxon>
        <taxon>Collembola</taxon>
        <taxon>Entomobryomorpha</taxon>
        <taxon>Isotomoidea</taxon>
        <taxon>Isotomidae</taxon>
        <taxon>Proisotominae</taxon>
        <taxon>Folsomia</taxon>
    </lineage>
</organism>
<evidence type="ECO:0000256" key="3">
    <source>
        <dbReference type="SAM" id="SignalP"/>
    </source>
</evidence>
<feature type="domain" description="Partial AB-hydrolase lipase" evidence="5">
    <location>
        <begin position="64"/>
        <end position="112"/>
    </location>
</feature>
<keyword evidence="3" id="KW-0732">Signal</keyword>
<evidence type="ECO:0000256" key="1">
    <source>
        <dbReference type="ARBA" id="ARBA00022963"/>
    </source>
</evidence>
<keyword evidence="2" id="KW-0443">Lipid metabolism</keyword>
<evidence type="ECO:0000313" key="7">
    <source>
        <dbReference type="Proteomes" id="UP000198287"/>
    </source>
</evidence>
<protein>
    <submittedName>
        <fullName evidence="6">Lipase member K</fullName>
    </submittedName>
</protein>
<evidence type="ECO:0000313" key="6">
    <source>
        <dbReference type="EMBL" id="OXA45025.1"/>
    </source>
</evidence>
<dbReference type="GO" id="GO:0016042">
    <property type="term" value="P:lipid catabolic process"/>
    <property type="evidence" value="ECO:0007669"/>
    <property type="project" value="UniProtKB-KW"/>
</dbReference>
<dbReference type="OrthoDB" id="6478351at2759"/>
<dbReference type="InterPro" id="IPR029058">
    <property type="entry name" value="AB_hydrolase_fold"/>
</dbReference>
<feature type="domain" description="AB hydrolase-1" evidence="4">
    <location>
        <begin position="114"/>
        <end position="196"/>
    </location>
</feature>
<gene>
    <name evidence="6" type="ORF">Fcan01_20123</name>
</gene>
<keyword evidence="1" id="KW-0442">Lipid degradation</keyword>
<evidence type="ECO:0000259" key="4">
    <source>
        <dbReference type="Pfam" id="PF00561"/>
    </source>
</evidence>
<proteinExistence type="predicted"/>
<dbReference type="Proteomes" id="UP000198287">
    <property type="component" value="Unassembled WGS sequence"/>
</dbReference>
<dbReference type="InterPro" id="IPR006693">
    <property type="entry name" value="AB_hydrolase_lipase"/>
</dbReference>
<feature type="signal peptide" evidence="3">
    <location>
        <begin position="1"/>
        <end position="19"/>
    </location>
</feature>
<feature type="chain" id="PRO_5013098820" evidence="3">
    <location>
        <begin position="20"/>
        <end position="288"/>
    </location>
</feature>
<comment type="caution">
    <text evidence="6">The sequence shown here is derived from an EMBL/GenBank/DDBJ whole genome shotgun (WGS) entry which is preliminary data.</text>
</comment>
<dbReference type="SUPFAM" id="SSF53474">
    <property type="entry name" value="alpha/beta-Hydrolases"/>
    <property type="match status" value="1"/>
</dbReference>
<keyword evidence="7" id="KW-1185">Reference proteome</keyword>
<evidence type="ECO:0000259" key="5">
    <source>
        <dbReference type="Pfam" id="PF04083"/>
    </source>
</evidence>
<accession>A0A226DHJ0</accession>
<dbReference type="Pfam" id="PF00561">
    <property type="entry name" value="Abhydrolase_1"/>
    <property type="match status" value="1"/>
</dbReference>
<dbReference type="EMBL" id="LNIX01000018">
    <property type="protein sequence ID" value="OXA45025.1"/>
    <property type="molecule type" value="Genomic_DNA"/>
</dbReference>
<dbReference type="Gene3D" id="3.40.50.1820">
    <property type="entry name" value="alpha/beta hydrolase"/>
    <property type="match status" value="1"/>
</dbReference>
<evidence type="ECO:0000256" key="2">
    <source>
        <dbReference type="ARBA" id="ARBA00023098"/>
    </source>
</evidence>